<dbReference type="NCBIfam" id="TIGR03461">
    <property type="entry name" value="pabC_Proteo"/>
    <property type="match status" value="1"/>
</dbReference>
<dbReference type="PANTHER" id="PTHR42743:SF2">
    <property type="entry name" value="AMINODEOXYCHORISMATE LYASE"/>
    <property type="match status" value="1"/>
</dbReference>
<proteinExistence type="inferred from homology"/>
<comment type="catalytic activity">
    <reaction evidence="9">
        <text>4-amino-4-deoxychorismate = 4-aminobenzoate + pyruvate + H(+)</text>
        <dbReference type="Rhea" id="RHEA:16201"/>
        <dbReference type="ChEBI" id="CHEBI:15361"/>
        <dbReference type="ChEBI" id="CHEBI:15378"/>
        <dbReference type="ChEBI" id="CHEBI:17836"/>
        <dbReference type="ChEBI" id="CHEBI:58406"/>
        <dbReference type="EC" id="4.1.3.38"/>
    </reaction>
</comment>
<dbReference type="Pfam" id="PF01063">
    <property type="entry name" value="Aminotran_4"/>
    <property type="match status" value="1"/>
</dbReference>
<comment type="similarity">
    <text evidence="2">Belongs to the class-IV pyridoxal-phosphate-dependent aminotransferase family.</text>
</comment>
<dbReference type="NCBIfam" id="NF004761">
    <property type="entry name" value="PRK06092.1"/>
    <property type="match status" value="1"/>
</dbReference>
<reference evidence="10 11" key="1">
    <citation type="journal article" date="2016" name="Nat. Commun.">
        <title>Thousands of microbial genomes shed light on interconnected biogeochemical processes in an aquifer system.</title>
        <authorList>
            <person name="Anantharaman K."/>
            <person name="Brown C.T."/>
            <person name="Hug L.A."/>
            <person name="Sharon I."/>
            <person name="Castelle C.J."/>
            <person name="Probst A.J."/>
            <person name="Thomas B.C."/>
            <person name="Singh A."/>
            <person name="Wilkins M.J."/>
            <person name="Karaoz U."/>
            <person name="Brodie E.L."/>
            <person name="Williams K.H."/>
            <person name="Hubbard S.S."/>
            <person name="Banfield J.F."/>
        </authorList>
    </citation>
    <scope>NUCLEOTIDE SEQUENCE [LARGE SCALE GENOMIC DNA]</scope>
</reference>
<evidence type="ECO:0000256" key="3">
    <source>
        <dbReference type="ARBA" id="ARBA00011738"/>
    </source>
</evidence>
<accession>A0A1F6TSY9</accession>
<keyword evidence="5" id="KW-0289">Folate biosynthesis</keyword>
<dbReference type="FunFam" id="3.20.10.10:FF:000002">
    <property type="entry name" value="D-alanine aminotransferase"/>
    <property type="match status" value="1"/>
</dbReference>
<dbReference type="AlphaFoldDB" id="A0A1F6TSY9"/>
<dbReference type="Gene3D" id="3.20.10.10">
    <property type="entry name" value="D-amino Acid Aminotransferase, subunit A, domain 2"/>
    <property type="match status" value="1"/>
</dbReference>
<dbReference type="SUPFAM" id="SSF56752">
    <property type="entry name" value="D-aminoacid aminotransferase-like PLP-dependent enzymes"/>
    <property type="match status" value="1"/>
</dbReference>
<evidence type="ECO:0000313" key="10">
    <source>
        <dbReference type="EMBL" id="OGI48182.1"/>
    </source>
</evidence>
<keyword evidence="6 10" id="KW-0456">Lyase</keyword>
<keyword evidence="4" id="KW-0663">Pyridoxal phosphate</keyword>
<dbReference type="InterPro" id="IPR017824">
    <property type="entry name" value="Aminodeoxychorismate_lyase_IV"/>
</dbReference>
<dbReference type="GO" id="GO:0005829">
    <property type="term" value="C:cytosol"/>
    <property type="evidence" value="ECO:0007669"/>
    <property type="project" value="TreeGrafter"/>
</dbReference>
<sequence length="272" mass="29643">MLVNGAPGEQVSVHDRGFQYGDGVFETLAVARGAPLLWERHLARLREGAARLGIAPPAEATLREEAARLCAGKARAVLKIVVTRGVSGRGYAPMDEAAPTRVVGIAPWPDYPAHNAQAGVALRFCRARLARQALLAGVKHLNRLEQVLARAEWRDEYAEGLMLDDADRVIEGTMSNVFVVKAGGLRSPDVSRCGVAGIMRGVVLERAQRLGLDCRVAELRRADILDAEEVFLTNSLIGLWPVRRLEDAEYAPGPVTRRIQEAIRDVCCHGED</sequence>
<evidence type="ECO:0000256" key="4">
    <source>
        <dbReference type="ARBA" id="ARBA00022898"/>
    </source>
</evidence>
<organism evidence="10 11">
    <name type="scientific">Candidatus Muproteobacteria bacterium RBG_16_65_34</name>
    <dbReference type="NCBI Taxonomy" id="1817760"/>
    <lineage>
        <taxon>Bacteria</taxon>
        <taxon>Pseudomonadati</taxon>
        <taxon>Pseudomonadota</taxon>
        <taxon>Candidatus Muproteobacteria</taxon>
    </lineage>
</organism>
<evidence type="ECO:0000256" key="7">
    <source>
        <dbReference type="ARBA" id="ARBA00035633"/>
    </source>
</evidence>
<dbReference type="InterPro" id="IPR043131">
    <property type="entry name" value="BCAT-like_N"/>
</dbReference>
<gene>
    <name evidence="10" type="ORF">A2151_08645</name>
</gene>
<evidence type="ECO:0000256" key="1">
    <source>
        <dbReference type="ARBA" id="ARBA00001933"/>
    </source>
</evidence>
<evidence type="ECO:0000256" key="9">
    <source>
        <dbReference type="ARBA" id="ARBA00049529"/>
    </source>
</evidence>
<dbReference type="InterPro" id="IPR036038">
    <property type="entry name" value="Aminotransferase-like"/>
</dbReference>
<evidence type="ECO:0000256" key="2">
    <source>
        <dbReference type="ARBA" id="ARBA00009320"/>
    </source>
</evidence>
<comment type="pathway">
    <text evidence="7">Cofactor biosynthesis; tetrahydrofolate biosynthesis; 4-aminobenzoate from chorismate: step 2/2.</text>
</comment>
<dbReference type="CDD" id="cd01559">
    <property type="entry name" value="ADCL_like"/>
    <property type="match status" value="1"/>
</dbReference>
<dbReference type="GO" id="GO:0008153">
    <property type="term" value="P:4-aminobenzoate biosynthetic process"/>
    <property type="evidence" value="ECO:0007669"/>
    <property type="project" value="TreeGrafter"/>
</dbReference>
<dbReference type="PANTHER" id="PTHR42743">
    <property type="entry name" value="AMINO-ACID AMINOTRANSFERASE"/>
    <property type="match status" value="1"/>
</dbReference>
<dbReference type="Proteomes" id="UP000178885">
    <property type="component" value="Unassembled WGS sequence"/>
</dbReference>
<evidence type="ECO:0000256" key="5">
    <source>
        <dbReference type="ARBA" id="ARBA00022909"/>
    </source>
</evidence>
<dbReference type="InterPro" id="IPR001544">
    <property type="entry name" value="Aminotrans_IV"/>
</dbReference>
<dbReference type="GO" id="GO:0030170">
    <property type="term" value="F:pyridoxal phosphate binding"/>
    <property type="evidence" value="ECO:0007669"/>
    <property type="project" value="InterPro"/>
</dbReference>
<dbReference type="STRING" id="1817760.A2151_08645"/>
<dbReference type="Gene3D" id="3.30.470.10">
    <property type="match status" value="1"/>
</dbReference>
<evidence type="ECO:0000256" key="6">
    <source>
        <dbReference type="ARBA" id="ARBA00023239"/>
    </source>
</evidence>
<dbReference type="GO" id="GO:0046656">
    <property type="term" value="P:folic acid biosynthetic process"/>
    <property type="evidence" value="ECO:0007669"/>
    <property type="project" value="UniProtKB-KW"/>
</dbReference>
<evidence type="ECO:0000313" key="11">
    <source>
        <dbReference type="Proteomes" id="UP000178885"/>
    </source>
</evidence>
<evidence type="ECO:0000256" key="8">
    <source>
        <dbReference type="ARBA" id="ARBA00035676"/>
    </source>
</evidence>
<dbReference type="GO" id="GO:0008696">
    <property type="term" value="F:4-amino-4-deoxychorismate lyase activity"/>
    <property type="evidence" value="ECO:0007669"/>
    <property type="project" value="UniProtKB-EC"/>
</dbReference>
<comment type="caution">
    <text evidence="10">The sequence shown here is derived from an EMBL/GenBank/DDBJ whole genome shotgun (WGS) entry which is preliminary data.</text>
</comment>
<dbReference type="InterPro" id="IPR043132">
    <property type="entry name" value="BCAT-like_C"/>
</dbReference>
<protein>
    <recommendedName>
        <fullName evidence="8">aminodeoxychorismate lyase</fullName>
        <ecNumber evidence="8">4.1.3.38</ecNumber>
    </recommendedName>
</protein>
<name>A0A1F6TSY9_9PROT</name>
<dbReference type="EMBL" id="MFSU01000035">
    <property type="protein sequence ID" value="OGI48182.1"/>
    <property type="molecule type" value="Genomic_DNA"/>
</dbReference>
<comment type="subunit">
    <text evidence="3">Homodimer.</text>
</comment>
<comment type="cofactor">
    <cofactor evidence="1">
        <name>pyridoxal 5'-phosphate</name>
        <dbReference type="ChEBI" id="CHEBI:597326"/>
    </cofactor>
</comment>
<dbReference type="EC" id="4.1.3.38" evidence="8"/>
<dbReference type="InterPro" id="IPR050571">
    <property type="entry name" value="Class-IV_PLP-Dep_Aminotrnsfr"/>
</dbReference>